<dbReference type="GO" id="GO:0005737">
    <property type="term" value="C:cytoplasm"/>
    <property type="evidence" value="ECO:0007669"/>
    <property type="project" value="UniProtKB-SubCell"/>
</dbReference>
<feature type="domain" description="tRNA(Ile)-lysidine/2-thiocytidine synthase N-terminal" evidence="8">
    <location>
        <begin position="53"/>
        <end position="225"/>
    </location>
</feature>
<protein>
    <recommendedName>
        <fullName evidence="7">tRNA(Ile)-lysidine synthase</fullName>
        <ecNumber evidence="7">6.3.4.19</ecNumber>
    </recommendedName>
    <alternativeName>
        <fullName evidence="7">tRNA(Ile)-2-lysyl-cytidine synthase</fullName>
    </alternativeName>
    <alternativeName>
        <fullName evidence="7">tRNA(Ile)-lysidine synthetase</fullName>
    </alternativeName>
</protein>
<keyword evidence="4 7" id="KW-0547">Nucleotide-binding</keyword>
<dbReference type="SUPFAM" id="SSF82829">
    <property type="entry name" value="MesJ substrate recognition domain-like"/>
    <property type="match status" value="1"/>
</dbReference>
<dbReference type="PANTHER" id="PTHR43033:SF1">
    <property type="entry name" value="TRNA(ILE)-LYSIDINE SYNTHASE-RELATED"/>
    <property type="match status" value="1"/>
</dbReference>
<keyword evidence="2 7" id="KW-0436">Ligase</keyword>
<keyword evidence="5 7" id="KW-0067">ATP-binding</keyword>
<dbReference type="GO" id="GO:0006400">
    <property type="term" value="P:tRNA modification"/>
    <property type="evidence" value="ECO:0007669"/>
    <property type="project" value="UniProtKB-UniRule"/>
</dbReference>
<proteinExistence type="inferred from homology"/>
<name>A0A133NSP9_GARVA</name>
<evidence type="ECO:0000256" key="7">
    <source>
        <dbReference type="HAMAP-Rule" id="MF_01161"/>
    </source>
</evidence>
<dbReference type="InterPro" id="IPR011063">
    <property type="entry name" value="TilS/TtcA_N"/>
</dbReference>
<comment type="similarity">
    <text evidence="7">Belongs to the tRNA(Ile)-lysidine synthase family.</text>
</comment>
<comment type="catalytic activity">
    <reaction evidence="6 7">
        <text>cytidine(34) in tRNA(Ile2) + L-lysine + ATP = lysidine(34) in tRNA(Ile2) + AMP + diphosphate + H(+)</text>
        <dbReference type="Rhea" id="RHEA:43744"/>
        <dbReference type="Rhea" id="RHEA-COMP:10625"/>
        <dbReference type="Rhea" id="RHEA-COMP:10670"/>
        <dbReference type="ChEBI" id="CHEBI:15378"/>
        <dbReference type="ChEBI" id="CHEBI:30616"/>
        <dbReference type="ChEBI" id="CHEBI:32551"/>
        <dbReference type="ChEBI" id="CHEBI:33019"/>
        <dbReference type="ChEBI" id="CHEBI:82748"/>
        <dbReference type="ChEBI" id="CHEBI:83665"/>
        <dbReference type="ChEBI" id="CHEBI:456215"/>
        <dbReference type="EC" id="6.3.4.19"/>
    </reaction>
</comment>
<dbReference type="EC" id="6.3.4.19" evidence="7"/>
<dbReference type="HAMAP" id="MF_01161">
    <property type="entry name" value="tRNA_Ile_lys_synt"/>
    <property type="match status" value="1"/>
</dbReference>
<evidence type="ECO:0000259" key="9">
    <source>
        <dbReference type="Pfam" id="PF09179"/>
    </source>
</evidence>
<evidence type="ECO:0000313" key="11">
    <source>
        <dbReference type="Proteomes" id="UP000070687"/>
    </source>
</evidence>
<comment type="function">
    <text evidence="7">Ligates lysine onto the cytidine present at position 34 of the AUA codon-specific tRNA(Ile) that contains the anticodon CAU, in an ATP-dependent manner. Cytidine is converted to lysidine, thus changing the amino acid specificity of the tRNA from methionine to isoleucine.</text>
</comment>
<dbReference type="Proteomes" id="UP000070687">
    <property type="component" value="Unassembled WGS sequence"/>
</dbReference>
<comment type="caution">
    <text evidence="10">The sequence shown here is derived from an EMBL/GenBank/DDBJ whole genome shotgun (WGS) entry which is preliminary data.</text>
</comment>
<evidence type="ECO:0000256" key="1">
    <source>
        <dbReference type="ARBA" id="ARBA00022490"/>
    </source>
</evidence>
<keyword evidence="1 7" id="KW-0963">Cytoplasm</keyword>
<dbReference type="CDD" id="cd01992">
    <property type="entry name" value="TilS_N"/>
    <property type="match status" value="1"/>
</dbReference>
<dbReference type="Pfam" id="PF01171">
    <property type="entry name" value="ATP_bind_3"/>
    <property type="match status" value="1"/>
</dbReference>
<evidence type="ECO:0000313" key="10">
    <source>
        <dbReference type="EMBL" id="KXA19313.1"/>
    </source>
</evidence>
<dbReference type="GO" id="GO:0032267">
    <property type="term" value="F:tRNA(Ile)-lysidine synthase activity"/>
    <property type="evidence" value="ECO:0007669"/>
    <property type="project" value="UniProtKB-EC"/>
</dbReference>
<dbReference type="SUPFAM" id="SSF52402">
    <property type="entry name" value="Adenine nucleotide alpha hydrolases-like"/>
    <property type="match status" value="1"/>
</dbReference>
<dbReference type="InterPro" id="IPR012795">
    <property type="entry name" value="tRNA_Ile_lys_synt_N"/>
</dbReference>
<dbReference type="NCBIfam" id="TIGR02432">
    <property type="entry name" value="lysidine_TilS_N"/>
    <property type="match status" value="1"/>
</dbReference>
<evidence type="ECO:0000256" key="3">
    <source>
        <dbReference type="ARBA" id="ARBA00022694"/>
    </source>
</evidence>
<dbReference type="Pfam" id="PF09179">
    <property type="entry name" value="TilS"/>
    <property type="match status" value="1"/>
</dbReference>
<dbReference type="AlphaFoldDB" id="A0A133NSP9"/>
<sequence>MSCVTLDVMVYSSRIRAGIGAIKRCFDELSLCAQDSCFHEHGMHNAAENAPLVLVACSGGRDSLALVALTAIVCASRGLRCGVVIVDHHMQPHSTQVAREAAKRCTQAGISEQYVFIQSVQVTNSGKGEESAARDVRYHAIIEVAQRQQAAVVLLAHTANDQAETVLIGLKDSAGLEAVAGMKAITFRENVQFARPFIELTREQTTGICEDLGISWWDDPTNGDTLEQNLELGENYPLRSRIRHTLMPYISRFLHANMVTLLSRGATLAQDDLDYINAQVDATIPQVMFVDTTAQSVTLHAEQLAQYHPSIRRRIIARALTAVSLRFSSSHVQAIDELSVNWHGQKPFSLPNHYEAVRRNHRIVIRLCKDSEHANCRYTR</sequence>
<dbReference type="Gene3D" id="3.40.50.620">
    <property type="entry name" value="HUPs"/>
    <property type="match status" value="1"/>
</dbReference>
<evidence type="ECO:0000256" key="2">
    <source>
        <dbReference type="ARBA" id="ARBA00022598"/>
    </source>
</evidence>
<accession>A0A133NSP9</accession>
<evidence type="ECO:0000256" key="4">
    <source>
        <dbReference type="ARBA" id="ARBA00022741"/>
    </source>
</evidence>
<evidence type="ECO:0000256" key="6">
    <source>
        <dbReference type="ARBA" id="ARBA00048539"/>
    </source>
</evidence>
<dbReference type="EMBL" id="LRQB01000071">
    <property type="protein sequence ID" value="KXA19313.1"/>
    <property type="molecule type" value="Genomic_DNA"/>
</dbReference>
<dbReference type="InterPro" id="IPR014729">
    <property type="entry name" value="Rossmann-like_a/b/a_fold"/>
</dbReference>
<comment type="domain">
    <text evidence="7">The N-terminal region contains the highly conserved SGGXDS motif, predicted to be a P-loop motif involved in ATP binding.</text>
</comment>
<keyword evidence="3 7" id="KW-0819">tRNA processing</keyword>
<evidence type="ECO:0000259" key="8">
    <source>
        <dbReference type="Pfam" id="PF01171"/>
    </source>
</evidence>
<dbReference type="InterPro" id="IPR012094">
    <property type="entry name" value="tRNA_Ile_lys_synt"/>
</dbReference>
<evidence type="ECO:0000256" key="5">
    <source>
        <dbReference type="ARBA" id="ARBA00022840"/>
    </source>
</evidence>
<dbReference type="InterPro" id="IPR015262">
    <property type="entry name" value="tRNA_Ile_lys_synt_subst-bd"/>
</dbReference>
<feature type="domain" description="tRNA(Ile)-lysidine synthase substrate-binding" evidence="9">
    <location>
        <begin position="299"/>
        <end position="362"/>
    </location>
</feature>
<comment type="subcellular location">
    <subcellularLocation>
        <location evidence="7">Cytoplasm</location>
    </subcellularLocation>
</comment>
<dbReference type="GO" id="GO:0005524">
    <property type="term" value="F:ATP binding"/>
    <property type="evidence" value="ECO:0007669"/>
    <property type="project" value="UniProtKB-UniRule"/>
</dbReference>
<dbReference type="PANTHER" id="PTHR43033">
    <property type="entry name" value="TRNA(ILE)-LYSIDINE SYNTHASE-RELATED"/>
    <property type="match status" value="1"/>
</dbReference>
<dbReference type="PATRIC" id="fig|2702.100.peg.1061"/>
<dbReference type="Gene3D" id="1.20.59.20">
    <property type="match status" value="1"/>
</dbReference>
<organism evidence="10 11">
    <name type="scientific">Gardnerella vaginalis</name>
    <dbReference type="NCBI Taxonomy" id="2702"/>
    <lineage>
        <taxon>Bacteria</taxon>
        <taxon>Bacillati</taxon>
        <taxon>Actinomycetota</taxon>
        <taxon>Actinomycetes</taxon>
        <taxon>Bifidobacteriales</taxon>
        <taxon>Bifidobacteriaceae</taxon>
        <taxon>Gardnerella</taxon>
    </lineage>
</organism>
<feature type="binding site" evidence="7">
    <location>
        <begin position="58"/>
        <end position="63"/>
    </location>
    <ligand>
        <name>ATP</name>
        <dbReference type="ChEBI" id="CHEBI:30616"/>
    </ligand>
</feature>
<gene>
    <name evidence="7" type="primary">tilS</name>
    <name evidence="10" type="ORF">HMPREF3208_01074</name>
</gene>
<reference evidence="10 11" key="1">
    <citation type="submission" date="2016-01" db="EMBL/GenBank/DDBJ databases">
        <authorList>
            <person name="Oliw E.H."/>
        </authorList>
    </citation>
    <scope>NUCLEOTIDE SEQUENCE [LARGE SCALE GENOMIC DNA]</scope>
    <source>
        <strain evidence="10 11">PSS_7772B</strain>
    </source>
</reference>